<organism evidence="2 3">
    <name type="scientific">Cellulomonas composti</name>
    <dbReference type="NCBI Taxonomy" id="266130"/>
    <lineage>
        <taxon>Bacteria</taxon>
        <taxon>Bacillati</taxon>
        <taxon>Actinomycetota</taxon>
        <taxon>Actinomycetes</taxon>
        <taxon>Micrococcales</taxon>
        <taxon>Cellulomonadaceae</taxon>
        <taxon>Cellulomonas</taxon>
    </lineage>
</organism>
<sequence>MVAHLVRLKLALLGNGLRRSAWQVVGLVLGLVYGLLVLGLVVAGLAALSTQDTALRQTVTVVVGSVLVLGWWFVPLVAFGVDATLDPARFVTFAIPRRSLLTGLAIAGLVGIPGAMSTVTSLAIGLTWWRDPLTVPVALLGAAAGLALAVVGGRAISTVAAPLVARRRVRELLAVLVVLLLASIGPALGSLSGAAVVSVDEHTFDRPAQVLAWTPAGAPWAAAGDAAAGRWGLVVVRLVIAAAGLVLAWWVWGRATAHVLVNPPHQEAAGPRKGLGWFGRLPATPLGAVTARCLTYWVRDPRYALALVMVPLTPVLLWVVGRGSALVLISGPIAAFFVGWGISADLSYDGTAFWTHVAAPLRGVTDRLGRVLASATIGVPVVAAIVVSTAAVVGASDDLPALLGASLGVLLTAYGGASVVSALVVMPVQQPGENPFATRQGTSLAAFLSQTVGWMAVIVLALPEIVLAWLAVRGGPAALGVAAALVGLVLGAIVLVVGVRTGGRVLDRRAPLLLHRLVSFS</sequence>
<evidence type="ECO:0000313" key="3">
    <source>
        <dbReference type="Proteomes" id="UP000321720"/>
    </source>
</evidence>
<feature type="transmembrane region" description="Helical" evidence="1">
    <location>
        <begin position="303"/>
        <end position="320"/>
    </location>
</feature>
<accession>A0A511JA81</accession>
<dbReference type="Proteomes" id="UP000321720">
    <property type="component" value="Unassembled WGS sequence"/>
</dbReference>
<feature type="transmembrane region" description="Helical" evidence="1">
    <location>
        <begin position="100"/>
        <end position="129"/>
    </location>
</feature>
<dbReference type="AlphaFoldDB" id="A0A511JA81"/>
<feature type="transmembrane region" description="Helical" evidence="1">
    <location>
        <begin position="477"/>
        <end position="499"/>
    </location>
</feature>
<feature type="transmembrane region" description="Helical" evidence="1">
    <location>
        <begin position="447"/>
        <end position="471"/>
    </location>
</feature>
<dbReference type="OrthoDB" id="3261041at2"/>
<feature type="transmembrane region" description="Helical" evidence="1">
    <location>
        <begin position="368"/>
        <end position="395"/>
    </location>
</feature>
<feature type="transmembrane region" description="Helical" evidence="1">
    <location>
        <begin position="172"/>
        <end position="197"/>
    </location>
</feature>
<proteinExistence type="predicted"/>
<evidence type="ECO:0000313" key="2">
    <source>
        <dbReference type="EMBL" id="GEL94892.1"/>
    </source>
</evidence>
<evidence type="ECO:0000256" key="1">
    <source>
        <dbReference type="SAM" id="Phobius"/>
    </source>
</evidence>
<feature type="transmembrane region" description="Helical" evidence="1">
    <location>
        <begin position="59"/>
        <end position="79"/>
    </location>
</feature>
<feature type="transmembrane region" description="Helical" evidence="1">
    <location>
        <begin position="21"/>
        <end position="47"/>
    </location>
</feature>
<dbReference type="RefSeq" id="WP_146842569.1">
    <property type="nucleotide sequence ID" value="NZ_BJWG01000006.1"/>
</dbReference>
<feature type="transmembrane region" description="Helical" evidence="1">
    <location>
        <begin position="135"/>
        <end position="160"/>
    </location>
</feature>
<evidence type="ECO:0008006" key="4">
    <source>
        <dbReference type="Google" id="ProtNLM"/>
    </source>
</evidence>
<feature type="transmembrane region" description="Helical" evidence="1">
    <location>
        <begin position="231"/>
        <end position="252"/>
    </location>
</feature>
<keyword evidence="3" id="KW-1185">Reference proteome</keyword>
<keyword evidence="1" id="KW-0812">Transmembrane</keyword>
<reference evidence="2 3" key="1">
    <citation type="submission" date="2019-07" db="EMBL/GenBank/DDBJ databases">
        <title>Whole genome shotgun sequence of Cellulomonas composti NBRC 100758.</title>
        <authorList>
            <person name="Hosoyama A."/>
            <person name="Uohara A."/>
            <person name="Ohji S."/>
            <person name="Ichikawa N."/>
        </authorList>
    </citation>
    <scope>NUCLEOTIDE SEQUENCE [LARGE SCALE GENOMIC DNA]</scope>
    <source>
        <strain evidence="2 3">NBRC 100758</strain>
    </source>
</reference>
<dbReference type="EMBL" id="BJWG01000006">
    <property type="protein sequence ID" value="GEL94892.1"/>
    <property type="molecule type" value="Genomic_DNA"/>
</dbReference>
<comment type="caution">
    <text evidence="2">The sequence shown here is derived from an EMBL/GenBank/DDBJ whole genome shotgun (WGS) entry which is preliminary data.</text>
</comment>
<name>A0A511JA81_9CELL</name>
<feature type="transmembrane region" description="Helical" evidence="1">
    <location>
        <begin position="401"/>
        <end position="426"/>
    </location>
</feature>
<keyword evidence="1" id="KW-1133">Transmembrane helix</keyword>
<feature type="transmembrane region" description="Helical" evidence="1">
    <location>
        <begin position="326"/>
        <end position="348"/>
    </location>
</feature>
<protein>
    <recommendedName>
        <fullName evidence="4">Transporter</fullName>
    </recommendedName>
</protein>
<keyword evidence="1" id="KW-0472">Membrane</keyword>
<gene>
    <name evidence="2" type="ORF">CCO02nite_15500</name>
</gene>